<evidence type="ECO:0000313" key="15">
    <source>
        <dbReference type="Proteomes" id="UP000228621"/>
    </source>
</evidence>
<feature type="domain" description="Bacterial surface antigen (D15)" evidence="12">
    <location>
        <begin position="267"/>
        <end position="566"/>
    </location>
</feature>
<evidence type="ECO:0000256" key="5">
    <source>
        <dbReference type="ARBA" id="ARBA00022692"/>
    </source>
</evidence>
<evidence type="ECO:0000256" key="3">
    <source>
        <dbReference type="ARBA" id="ARBA00015419"/>
    </source>
</evidence>
<dbReference type="AlphaFoldDB" id="A0A2A5JNA6"/>
<evidence type="ECO:0000256" key="9">
    <source>
        <dbReference type="ARBA" id="ARBA00033063"/>
    </source>
</evidence>
<evidence type="ECO:0000313" key="14">
    <source>
        <dbReference type="EMBL" id="PCK30954.1"/>
    </source>
</evidence>
<dbReference type="Proteomes" id="UP000228621">
    <property type="component" value="Unassembled WGS sequence"/>
</dbReference>
<evidence type="ECO:0000259" key="13">
    <source>
        <dbReference type="Pfam" id="PF17243"/>
    </source>
</evidence>
<dbReference type="InterPro" id="IPR039910">
    <property type="entry name" value="D15-like"/>
</dbReference>
<comment type="caution">
    <text evidence="14">The sequence shown here is derived from an EMBL/GenBank/DDBJ whole genome shotgun (WGS) entry which is preliminary data.</text>
</comment>
<dbReference type="RefSeq" id="WP_099642891.1">
    <property type="nucleotide sequence ID" value="NZ_NKHF01000068.1"/>
</dbReference>
<dbReference type="Pfam" id="PF17243">
    <property type="entry name" value="POTRA_TamA_1"/>
    <property type="match status" value="1"/>
</dbReference>
<evidence type="ECO:0000256" key="4">
    <source>
        <dbReference type="ARBA" id="ARBA00022452"/>
    </source>
</evidence>
<evidence type="ECO:0000256" key="7">
    <source>
        <dbReference type="ARBA" id="ARBA00023136"/>
    </source>
</evidence>
<dbReference type="PANTHER" id="PTHR12815:SF47">
    <property type="entry name" value="TRANSLOCATION AND ASSEMBLY MODULE SUBUNIT TAMA"/>
    <property type="match status" value="1"/>
</dbReference>
<feature type="chain" id="PRO_5012653101" description="Translocation and assembly module subunit TamA" evidence="11">
    <location>
        <begin position="25"/>
        <end position="578"/>
    </location>
</feature>
<keyword evidence="6 11" id="KW-0732">Signal</keyword>
<evidence type="ECO:0000259" key="12">
    <source>
        <dbReference type="Pfam" id="PF01103"/>
    </source>
</evidence>
<comment type="subunit">
    <text evidence="10">Interacts with TamB to form the translocation and assembly module (TAM).</text>
</comment>
<dbReference type="InterPro" id="IPR000184">
    <property type="entry name" value="Bac_surfAg_D15"/>
</dbReference>
<keyword evidence="8" id="KW-0998">Cell outer membrane</keyword>
<evidence type="ECO:0000256" key="11">
    <source>
        <dbReference type="SAM" id="SignalP"/>
    </source>
</evidence>
<accession>A0A2A5JNA6</accession>
<comment type="similarity">
    <text evidence="2">Belongs to the TamA family.</text>
</comment>
<gene>
    <name evidence="14" type="ORF">CEX98_15130</name>
</gene>
<evidence type="ECO:0000256" key="1">
    <source>
        <dbReference type="ARBA" id="ARBA00004442"/>
    </source>
</evidence>
<evidence type="ECO:0000256" key="8">
    <source>
        <dbReference type="ARBA" id="ARBA00023237"/>
    </source>
</evidence>
<dbReference type="EMBL" id="NKHF01000068">
    <property type="protein sequence ID" value="PCK30954.1"/>
    <property type="molecule type" value="Genomic_DNA"/>
</dbReference>
<name>A0A2A5JNA6_PSEO7</name>
<dbReference type="OrthoDB" id="9803054at2"/>
<keyword evidence="15" id="KW-1185">Reference proteome</keyword>
<evidence type="ECO:0000256" key="10">
    <source>
        <dbReference type="ARBA" id="ARBA00093548"/>
    </source>
</evidence>
<dbReference type="Pfam" id="PF01103">
    <property type="entry name" value="Omp85"/>
    <property type="match status" value="1"/>
</dbReference>
<organism evidence="14 15">
    <name type="scientific">Pseudoalteromonas piscicida</name>
    <dbReference type="NCBI Taxonomy" id="43662"/>
    <lineage>
        <taxon>Bacteria</taxon>
        <taxon>Pseudomonadati</taxon>
        <taxon>Pseudomonadota</taxon>
        <taxon>Gammaproteobacteria</taxon>
        <taxon>Alteromonadales</taxon>
        <taxon>Pseudoalteromonadaceae</taxon>
        <taxon>Pseudoalteromonas</taxon>
    </lineage>
</organism>
<evidence type="ECO:0000256" key="2">
    <source>
        <dbReference type="ARBA" id="ARBA00010248"/>
    </source>
</evidence>
<proteinExistence type="inferred from homology"/>
<dbReference type="Gene3D" id="2.40.160.50">
    <property type="entry name" value="membrane protein fhac: a member of the omp85/tpsb transporter family"/>
    <property type="match status" value="1"/>
</dbReference>
<protein>
    <recommendedName>
        <fullName evidence="3">Translocation and assembly module subunit TamA</fullName>
    </recommendedName>
    <alternativeName>
        <fullName evidence="9">Autotransporter assembly factor TamA</fullName>
    </alternativeName>
</protein>
<comment type="subcellular location">
    <subcellularLocation>
        <location evidence="1">Cell outer membrane</location>
    </subcellularLocation>
</comment>
<feature type="signal peptide" evidence="11">
    <location>
        <begin position="1"/>
        <end position="24"/>
    </location>
</feature>
<reference evidence="15" key="1">
    <citation type="journal article" date="2019" name="Genome Announc.">
        <title>Draft Genome Sequence of Pseudoalteromonas piscicida Strain 36Y ROTHPW, an Hypersaline Seawater Isolate from the South Coast of Sonora, Mexico.</title>
        <authorList>
            <person name="Sanchez-Diaz R."/>
            <person name="Molina-Garza Z.J."/>
            <person name="Cruz-Suarez L.E."/>
            <person name="Selvin J."/>
            <person name="Kiran G.S."/>
            <person name="Ibarra-Gamez J.C."/>
            <person name="Gomez-Gil B."/>
            <person name="Galaviz-Silva L."/>
        </authorList>
    </citation>
    <scope>NUCLEOTIDE SEQUENCE [LARGE SCALE GENOMIC DNA]</scope>
    <source>
        <strain evidence="15">36Y_RITHPW</strain>
    </source>
</reference>
<dbReference type="GO" id="GO:0009279">
    <property type="term" value="C:cell outer membrane"/>
    <property type="evidence" value="ECO:0007669"/>
    <property type="project" value="UniProtKB-SubCell"/>
</dbReference>
<sequence length="578" mass="65295">MKPYFFFLHLALLVCYFSASKAVAESRPTVPKITSIEVNVDNSAVQDNIAGFLKSYQGKPKAPRVIKEMRADIRRALHALGFYHFTINLSGEGSEIKALVKLEAPLKWKDIKIELIGSGKDNSDLVALIKDVPIQIDKQVNHSDYQATKSRFESELLELGYFDYQWQESKLLIHKGNRYAGVRLLLDTGKRYQFGALAIEGDTKAANYIRSLSPFSKGQPFEASLLSDFNLSLNETPYFSAIKVYPLLKDRTGDQIPVRVSVEDKPANSFEVGAGYSDDVGAKMRFKWIKPWITEDGHSFESNLRVSQKQQDVTASYTIPVDNPNDDLWRVLGGYQLQDEVTEGINSRIWNVQVQRQWLTEDDWVRTAFIKREHESTEQKNETQKTEMLIPGISYLKKESKGGALPYWGNKRLISIEGAADSLLSSANMLKVRWNNEWLRSFDTKHLFFGRLDLGAIVTKNIDQIPFTHRFLAGGDQSIRGFAYESVGPRDDEGRILGGKYLATGTLEYNYQFHPSWRAALFVDAGTATNDFSDAWEVGAGFGFRYLTPVGPIRLDHAWGLTKDSKSTRLSIVIGPEI</sequence>
<keyword evidence="5" id="KW-0812">Transmembrane</keyword>
<feature type="domain" description="TamA POTRA" evidence="13">
    <location>
        <begin position="36"/>
        <end position="95"/>
    </location>
</feature>
<evidence type="ECO:0000256" key="6">
    <source>
        <dbReference type="ARBA" id="ARBA00022729"/>
    </source>
</evidence>
<dbReference type="InterPro" id="IPR035243">
    <property type="entry name" value="TamA_POTRA_Dom_1"/>
</dbReference>
<dbReference type="GO" id="GO:0009306">
    <property type="term" value="P:protein secretion"/>
    <property type="evidence" value="ECO:0007669"/>
    <property type="project" value="TreeGrafter"/>
</dbReference>
<keyword evidence="4" id="KW-1134">Transmembrane beta strand</keyword>
<dbReference type="Gene3D" id="3.10.20.310">
    <property type="entry name" value="membrane protein fhac"/>
    <property type="match status" value="3"/>
</dbReference>
<dbReference type="GO" id="GO:0097347">
    <property type="term" value="C:TAM protein secretion complex"/>
    <property type="evidence" value="ECO:0007669"/>
    <property type="project" value="TreeGrafter"/>
</dbReference>
<dbReference type="PANTHER" id="PTHR12815">
    <property type="entry name" value="SORTING AND ASSEMBLY MACHINERY SAMM50 PROTEIN FAMILY MEMBER"/>
    <property type="match status" value="1"/>
</dbReference>
<keyword evidence="7" id="KW-0472">Membrane</keyword>